<comment type="function">
    <text evidence="1 14">Produces ATP from ADP in the presence of a proton gradient across the membrane. The alpha chain is a regulatory subunit.</text>
</comment>
<dbReference type="InterPro" id="IPR033732">
    <property type="entry name" value="ATP_synth_F1_a_nt-bd_dom"/>
</dbReference>
<evidence type="ECO:0000256" key="2">
    <source>
        <dbReference type="ARBA" id="ARBA00004170"/>
    </source>
</evidence>
<sequence length="526" mass="56551">MAEVNPAEVSAILKKQLSGFEAKATLDEVGTVLTVGDGIARIYGLANAQYGELVEFESGLEGIVLNLEEDNVGVVLLGPSKQIKEGSVAKRTQRIASINVGEGITGRVLDTLGAPIDGKGPIVGETYEMPLERKAPGVIYREPVTEPMQTGIKAIDAMVPVGRGQRELVIGDRQTGKTAVCIDTILNQKEFYDAGVPVHCIYVAIGQKASTVAGIAQKLEERGAMAYTTIVAANASDPAPMQVYAPFAGAAIGEYFRDTGRPALIVFDDLSKQAVAYREVSLLLRRPPGREAYPGDVFFLHSRLLERAAKVINNDKIASEMNDLPDSIKHLVKGGGSLTALPIIETQAGDVSAYIPTNVISITDGQIFLTSDLFNSGVRPAINVGISVSRVGGNAQIKAMKKVAGTLKLDQAQFRELEAFAKFGSDLDAATLNVIERGKRNVEILKQAENDPYPVEEQVAIIFAGAKNLLRDVPVNRVKEFETEYLEYLNVKHRATLDGLKAGKLTDEITDTLVLAAKELSSKYKA</sequence>
<evidence type="ECO:0000256" key="1">
    <source>
        <dbReference type="ARBA" id="ARBA00003784"/>
    </source>
</evidence>
<keyword evidence="9 14" id="KW-0406">Ion transport</keyword>
<keyword evidence="19" id="KW-1185">Reference proteome</keyword>
<dbReference type="PANTHER" id="PTHR48082:SF2">
    <property type="entry name" value="ATP SYNTHASE SUBUNIT ALPHA, MITOCHONDRIAL"/>
    <property type="match status" value="1"/>
</dbReference>
<dbReference type="FunFam" id="1.20.150.20:FF:000001">
    <property type="entry name" value="ATP synthase subunit alpha"/>
    <property type="match status" value="1"/>
</dbReference>
<dbReference type="GO" id="GO:0046933">
    <property type="term" value="F:proton-transporting ATP synthase activity, rotational mechanism"/>
    <property type="evidence" value="ECO:0007669"/>
    <property type="project" value="UniProtKB-UniRule"/>
</dbReference>
<dbReference type="InterPro" id="IPR023366">
    <property type="entry name" value="ATP_synth_asu-like_sf"/>
</dbReference>
<evidence type="ECO:0000256" key="11">
    <source>
        <dbReference type="ARBA" id="ARBA00023196"/>
    </source>
</evidence>
<evidence type="ECO:0000256" key="4">
    <source>
        <dbReference type="ARBA" id="ARBA00022448"/>
    </source>
</evidence>
<feature type="domain" description="ATP synthase alpha subunit C-terminal" evidence="16">
    <location>
        <begin position="396"/>
        <end position="519"/>
    </location>
</feature>
<dbReference type="EC" id="7.1.2.2" evidence="14"/>
<keyword evidence="4 14" id="KW-0813">Transport</keyword>
<keyword evidence="7 14" id="KW-0067">ATP-binding</keyword>
<dbReference type="NCBIfam" id="NF009884">
    <property type="entry name" value="PRK13343.1"/>
    <property type="match status" value="1"/>
</dbReference>
<keyword evidence="12 14" id="KW-0066">ATP synthesis</keyword>
<keyword evidence="8 14" id="KW-1278">Translocase</keyword>
<dbReference type="FunFam" id="2.40.30.20:FF:000001">
    <property type="entry name" value="ATP synthase subunit alpha"/>
    <property type="match status" value="1"/>
</dbReference>
<reference evidence="18 19" key="1">
    <citation type="submission" date="2018-10" db="EMBL/GenBank/DDBJ databases">
        <title>Genomic Encyclopedia of Archaeal and Bacterial Type Strains, Phase II (KMG-II): from individual species to whole genera.</title>
        <authorList>
            <person name="Goeker M."/>
        </authorList>
    </citation>
    <scope>NUCLEOTIDE SEQUENCE [LARGE SCALE GENOMIC DNA]</scope>
    <source>
        <strain evidence="18 19">DSM 19839</strain>
    </source>
</reference>
<dbReference type="CDD" id="cd01132">
    <property type="entry name" value="F1-ATPase_alpha_CD"/>
    <property type="match status" value="1"/>
</dbReference>
<feature type="site" description="Required for activity" evidence="14">
    <location>
        <position position="387"/>
    </location>
</feature>
<dbReference type="GO" id="GO:0045259">
    <property type="term" value="C:proton-transporting ATP synthase complex"/>
    <property type="evidence" value="ECO:0007669"/>
    <property type="project" value="UniProtKB-KW"/>
</dbReference>
<keyword evidence="10 14" id="KW-0472">Membrane</keyword>
<dbReference type="InterPro" id="IPR000793">
    <property type="entry name" value="ATP_synth_asu_C"/>
</dbReference>
<dbReference type="InterPro" id="IPR020003">
    <property type="entry name" value="ATPase_a/bsu_AS"/>
</dbReference>
<comment type="catalytic activity">
    <reaction evidence="14">
        <text>ATP + H2O + 4 H(+)(in) = ADP + phosphate + 5 H(+)(out)</text>
        <dbReference type="Rhea" id="RHEA:57720"/>
        <dbReference type="ChEBI" id="CHEBI:15377"/>
        <dbReference type="ChEBI" id="CHEBI:15378"/>
        <dbReference type="ChEBI" id="CHEBI:30616"/>
        <dbReference type="ChEBI" id="CHEBI:43474"/>
        <dbReference type="ChEBI" id="CHEBI:456216"/>
        <dbReference type="EC" id="7.1.2.2"/>
    </reaction>
</comment>
<evidence type="ECO:0000259" key="15">
    <source>
        <dbReference type="Pfam" id="PF00006"/>
    </source>
</evidence>
<dbReference type="CDD" id="cd18113">
    <property type="entry name" value="ATP-synt_F1_alpha_C"/>
    <property type="match status" value="1"/>
</dbReference>
<name>A0A495PYK1_9FLAO</name>
<keyword evidence="11 14" id="KW-0139">CF(1)</keyword>
<dbReference type="FunFam" id="3.40.50.300:FF:000002">
    <property type="entry name" value="ATP synthase subunit alpha"/>
    <property type="match status" value="1"/>
</dbReference>
<dbReference type="InterPro" id="IPR038376">
    <property type="entry name" value="ATP_synth_asu_C_sf"/>
</dbReference>
<evidence type="ECO:0000256" key="12">
    <source>
        <dbReference type="ARBA" id="ARBA00023310"/>
    </source>
</evidence>
<feature type="binding site" evidence="14">
    <location>
        <begin position="171"/>
        <end position="178"/>
    </location>
    <ligand>
        <name>ATP</name>
        <dbReference type="ChEBI" id="CHEBI:30616"/>
    </ligand>
</feature>
<evidence type="ECO:0000256" key="10">
    <source>
        <dbReference type="ARBA" id="ARBA00023136"/>
    </source>
</evidence>
<keyword evidence="5 14" id="KW-0547">Nucleotide-binding</keyword>
<dbReference type="GO" id="GO:0005524">
    <property type="term" value="F:ATP binding"/>
    <property type="evidence" value="ECO:0007669"/>
    <property type="project" value="UniProtKB-UniRule"/>
</dbReference>
<dbReference type="InterPro" id="IPR027417">
    <property type="entry name" value="P-loop_NTPase"/>
</dbReference>
<evidence type="ECO:0000256" key="9">
    <source>
        <dbReference type="ARBA" id="ARBA00023065"/>
    </source>
</evidence>
<dbReference type="Gene3D" id="2.40.30.20">
    <property type="match status" value="1"/>
</dbReference>
<dbReference type="Gene3D" id="3.40.50.300">
    <property type="entry name" value="P-loop containing nucleotide triphosphate hydrolases"/>
    <property type="match status" value="1"/>
</dbReference>
<dbReference type="InterPro" id="IPR036121">
    <property type="entry name" value="ATPase_F1/V1/A1_a/bsu_N_sf"/>
</dbReference>
<comment type="subunit">
    <text evidence="13">F-type ATPases have 2 components, CF(1) - the catalytic core - and CF(0) - the membrane proton channel. CF(1) has five subunits: alpha(3), beta(3), gamma(1), delta(1), epsilon(1). CF(0) has four main subunits: a(1), b(1), b'(1) and c(9-12).</text>
</comment>
<dbReference type="AlphaFoldDB" id="A0A495PYK1"/>
<proteinExistence type="inferred from homology"/>
<dbReference type="Gene3D" id="1.20.150.20">
    <property type="entry name" value="ATP synthase alpha/beta chain, C-terminal domain"/>
    <property type="match status" value="1"/>
</dbReference>
<evidence type="ECO:0000256" key="14">
    <source>
        <dbReference type="HAMAP-Rule" id="MF_01346"/>
    </source>
</evidence>
<accession>A0A495PYK1</accession>
<evidence type="ECO:0000256" key="13">
    <source>
        <dbReference type="ARBA" id="ARBA00026013"/>
    </source>
</evidence>
<dbReference type="NCBIfam" id="TIGR00962">
    <property type="entry name" value="atpA"/>
    <property type="match status" value="1"/>
</dbReference>
<dbReference type="Pfam" id="PF02874">
    <property type="entry name" value="ATP-synt_ab_N"/>
    <property type="match status" value="1"/>
</dbReference>
<comment type="subcellular location">
    <subcellularLocation>
        <location evidence="14">Cell membrane</location>
        <topology evidence="14">Peripheral membrane protein</topology>
    </subcellularLocation>
    <subcellularLocation>
        <location evidence="2">Membrane</location>
        <topology evidence="2">Peripheral membrane protein</topology>
    </subcellularLocation>
</comment>
<dbReference type="SUPFAM" id="SSF50615">
    <property type="entry name" value="N-terminal domain of alpha and beta subunits of F1 ATP synthase"/>
    <property type="match status" value="1"/>
</dbReference>
<dbReference type="PANTHER" id="PTHR48082">
    <property type="entry name" value="ATP SYNTHASE SUBUNIT ALPHA, MITOCHONDRIAL"/>
    <property type="match status" value="1"/>
</dbReference>
<evidence type="ECO:0000256" key="6">
    <source>
        <dbReference type="ARBA" id="ARBA00022781"/>
    </source>
</evidence>
<comment type="caution">
    <text evidence="18">The sequence shown here is derived from an EMBL/GenBank/DDBJ whole genome shotgun (WGS) entry which is preliminary data.</text>
</comment>
<evidence type="ECO:0000313" key="18">
    <source>
        <dbReference type="EMBL" id="RKS55429.1"/>
    </source>
</evidence>
<evidence type="ECO:0000313" key="19">
    <source>
        <dbReference type="Proteomes" id="UP000276282"/>
    </source>
</evidence>
<dbReference type="PROSITE" id="PS00152">
    <property type="entry name" value="ATPASE_ALPHA_BETA"/>
    <property type="match status" value="1"/>
</dbReference>
<dbReference type="PIRSF" id="PIRSF039088">
    <property type="entry name" value="F_ATPase_subunit_alpha"/>
    <property type="match status" value="1"/>
</dbReference>
<dbReference type="Pfam" id="PF00006">
    <property type="entry name" value="ATP-synt_ab"/>
    <property type="match status" value="1"/>
</dbReference>
<gene>
    <name evidence="14" type="primary">atpA</name>
    <name evidence="18" type="ORF">BC962_0392</name>
</gene>
<dbReference type="Proteomes" id="UP000276282">
    <property type="component" value="Unassembled WGS sequence"/>
</dbReference>
<evidence type="ECO:0000256" key="7">
    <source>
        <dbReference type="ARBA" id="ARBA00022840"/>
    </source>
</evidence>
<dbReference type="Pfam" id="PF00306">
    <property type="entry name" value="ATP-synt_ab_C"/>
    <property type="match status" value="1"/>
</dbReference>
<dbReference type="InterPro" id="IPR000194">
    <property type="entry name" value="ATPase_F1/V1/A1_a/bsu_nucl-bd"/>
</dbReference>
<dbReference type="GO" id="GO:0005886">
    <property type="term" value="C:plasma membrane"/>
    <property type="evidence" value="ECO:0007669"/>
    <property type="project" value="UniProtKB-SubCell"/>
</dbReference>
<evidence type="ECO:0000259" key="17">
    <source>
        <dbReference type="Pfam" id="PF02874"/>
    </source>
</evidence>
<keyword evidence="14" id="KW-1003">Cell membrane</keyword>
<dbReference type="SUPFAM" id="SSF52540">
    <property type="entry name" value="P-loop containing nucleoside triphosphate hydrolases"/>
    <property type="match status" value="1"/>
</dbReference>
<dbReference type="InterPro" id="IPR005294">
    <property type="entry name" value="ATP_synth_F1_asu"/>
</dbReference>
<dbReference type="SUPFAM" id="SSF47917">
    <property type="entry name" value="C-terminal domain of alpha and beta subunits of F1 ATP synthase"/>
    <property type="match status" value="1"/>
</dbReference>
<comment type="similarity">
    <text evidence="3 14">Belongs to the ATPase alpha/beta chains family.</text>
</comment>
<protein>
    <recommendedName>
        <fullName evidence="14">ATP synthase subunit alpha</fullName>
        <ecNumber evidence="14">7.1.2.2</ecNumber>
    </recommendedName>
    <alternativeName>
        <fullName evidence="14">ATP synthase F1 sector subunit alpha</fullName>
    </alternativeName>
    <alternativeName>
        <fullName evidence="14">F-ATPase subunit alpha</fullName>
    </alternativeName>
</protein>
<dbReference type="OrthoDB" id="9803053at2"/>
<feature type="domain" description="ATPase F1/V1/A1 complex alpha/beta subunit nucleotide-binding" evidence="15">
    <location>
        <begin position="151"/>
        <end position="389"/>
    </location>
</feature>
<evidence type="ECO:0000256" key="3">
    <source>
        <dbReference type="ARBA" id="ARBA00008936"/>
    </source>
</evidence>
<organism evidence="18 19">
    <name type="scientific">Gillisia mitskevichiae</name>
    <dbReference type="NCBI Taxonomy" id="270921"/>
    <lineage>
        <taxon>Bacteria</taxon>
        <taxon>Pseudomonadati</taxon>
        <taxon>Bacteroidota</taxon>
        <taxon>Flavobacteriia</taxon>
        <taxon>Flavobacteriales</taxon>
        <taxon>Flavobacteriaceae</taxon>
        <taxon>Gillisia</taxon>
    </lineage>
</organism>
<dbReference type="RefSeq" id="WP_121344249.1">
    <property type="nucleotide sequence ID" value="NZ_RBLG01000001.1"/>
</dbReference>
<evidence type="ECO:0000256" key="5">
    <source>
        <dbReference type="ARBA" id="ARBA00022741"/>
    </source>
</evidence>
<feature type="domain" description="ATPase F1/V1/A1 complex alpha/beta subunit N-terminal" evidence="17">
    <location>
        <begin position="28"/>
        <end position="92"/>
    </location>
</feature>
<dbReference type="EMBL" id="RBLG01000001">
    <property type="protein sequence ID" value="RKS55429.1"/>
    <property type="molecule type" value="Genomic_DNA"/>
</dbReference>
<keyword evidence="6 14" id="KW-0375">Hydrogen ion transport</keyword>
<evidence type="ECO:0000256" key="8">
    <source>
        <dbReference type="ARBA" id="ARBA00022967"/>
    </source>
</evidence>
<dbReference type="GO" id="GO:0043531">
    <property type="term" value="F:ADP binding"/>
    <property type="evidence" value="ECO:0007669"/>
    <property type="project" value="TreeGrafter"/>
</dbReference>
<dbReference type="InterPro" id="IPR004100">
    <property type="entry name" value="ATPase_F1/V1/A1_a/bsu_N"/>
</dbReference>
<dbReference type="HAMAP" id="MF_01346">
    <property type="entry name" value="ATP_synth_alpha_bact"/>
    <property type="match status" value="1"/>
</dbReference>
<evidence type="ECO:0000259" key="16">
    <source>
        <dbReference type="Pfam" id="PF00306"/>
    </source>
</evidence>
<dbReference type="CDD" id="cd18116">
    <property type="entry name" value="ATP-synt_F1_alpha_N"/>
    <property type="match status" value="1"/>
</dbReference>